<dbReference type="InterPro" id="IPR000846">
    <property type="entry name" value="DapB_N"/>
</dbReference>
<dbReference type="InterPro" id="IPR036291">
    <property type="entry name" value="NAD(P)-bd_dom_sf"/>
</dbReference>
<protein>
    <submittedName>
        <fullName evidence="5">Dihydrodipicolinate reductase</fullName>
    </submittedName>
</protein>
<dbReference type="KEGG" id="nth:Nther_1166"/>
<dbReference type="OrthoDB" id="9767616at2"/>
<dbReference type="GO" id="GO:0008839">
    <property type="term" value="F:4-hydroxy-tetrahydrodipicolinate reductase"/>
    <property type="evidence" value="ECO:0007669"/>
    <property type="project" value="InterPro"/>
</dbReference>
<feature type="domain" description="Dihydrodipicolinate reductase N-terminal" evidence="3">
    <location>
        <begin position="4"/>
        <end position="76"/>
    </location>
</feature>
<reference evidence="5 6" key="1">
    <citation type="submission" date="2008-04" db="EMBL/GenBank/DDBJ databases">
        <title>Complete sequence of chromosome of Natranaerobius thermophilus JW/NM-WN-LF.</title>
        <authorList>
            <consortium name="US DOE Joint Genome Institute"/>
            <person name="Copeland A."/>
            <person name="Lucas S."/>
            <person name="Lapidus A."/>
            <person name="Glavina del Rio T."/>
            <person name="Dalin E."/>
            <person name="Tice H."/>
            <person name="Bruce D."/>
            <person name="Goodwin L."/>
            <person name="Pitluck S."/>
            <person name="Chertkov O."/>
            <person name="Brettin T."/>
            <person name="Detter J.C."/>
            <person name="Han C."/>
            <person name="Kuske C.R."/>
            <person name="Schmutz J."/>
            <person name="Larimer F."/>
            <person name="Land M."/>
            <person name="Hauser L."/>
            <person name="Kyrpides N."/>
            <person name="Lykidis A."/>
            <person name="Mesbah N.M."/>
            <person name="Wiegel J."/>
        </authorList>
    </citation>
    <scope>NUCLEOTIDE SEQUENCE [LARGE SCALE GENOMIC DNA]</scope>
    <source>
        <strain evidence="6">ATCC BAA-1301 / DSM 18059 / JW/NM-WN-LF</strain>
    </source>
</reference>
<keyword evidence="6" id="KW-1185">Reference proteome</keyword>
<dbReference type="Gene3D" id="3.40.50.720">
    <property type="entry name" value="NAD(P)-binding Rossmann-like Domain"/>
    <property type="match status" value="1"/>
</dbReference>
<dbReference type="Pfam" id="PF19328">
    <property type="entry name" value="DAP_DH_C"/>
    <property type="match status" value="1"/>
</dbReference>
<dbReference type="InParanoid" id="B2A1K9"/>
<dbReference type="SUPFAM" id="SSF51735">
    <property type="entry name" value="NAD(P)-binding Rossmann-fold domains"/>
    <property type="match status" value="1"/>
</dbReference>
<sequence>MENIRVLVRGLGNMGSGMAKMVIDKEGLDLVGGVAGRPNKVGKDVGEVVGREAIGVNVNNDLVAEIKDKKPDVVLQANTSFTKDAFPEIKEILEQGVNVISIAEEMAYPSVQEKELAQQMDEIAKKNGVSVLGTGVNPGFVLDTLIIALSGGAISVDSIKASRVNDLSPFGATVMKTQGVGTTVEEFNKGVEEGTIVGHVGFPESIYMIADALGITLDKIEETREPIVSETYRETEHVKVEPGMVAGCRHVGKGFKDGEELIVLEHPQQIHPDKEGVDTGDYIYIKGNPEINMSINPEVPGGVGTIATAVNMIPLLVDAPAGLTSMKDLPVPRAIVGDVKKIMGRR</sequence>
<name>B2A1K9_NATTJ</name>
<keyword evidence="2" id="KW-0560">Oxidoreductase</keyword>
<keyword evidence="1" id="KW-0521">NADP</keyword>
<gene>
    <name evidence="5" type="ordered locus">Nther_1166</name>
</gene>
<dbReference type="AlphaFoldDB" id="B2A1K9"/>
<dbReference type="Pfam" id="PF01113">
    <property type="entry name" value="DapB_N"/>
    <property type="match status" value="1"/>
</dbReference>
<evidence type="ECO:0000259" key="4">
    <source>
        <dbReference type="Pfam" id="PF19328"/>
    </source>
</evidence>
<dbReference type="RefSeq" id="WP_012447624.1">
    <property type="nucleotide sequence ID" value="NC_010718.1"/>
</dbReference>
<proteinExistence type="predicted"/>
<accession>B2A1K9</accession>
<feature type="domain" description="2,4-diaminopentanoate dehydrogenase C-terminal" evidence="4">
    <location>
        <begin position="140"/>
        <end position="343"/>
    </location>
</feature>
<dbReference type="eggNOG" id="COG3804">
    <property type="taxonomic scope" value="Bacteria"/>
</dbReference>
<evidence type="ECO:0000313" key="5">
    <source>
        <dbReference type="EMBL" id="ACB84749.1"/>
    </source>
</evidence>
<reference evidence="5 6" key="2">
    <citation type="journal article" date="2011" name="J. Bacteriol.">
        <title>Complete genome sequence of the anaerobic, halophilic alkalithermophile Natranaerobius thermophilus JW/NM-WN-LF.</title>
        <authorList>
            <person name="Zhao B."/>
            <person name="Mesbah N.M."/>
            <person name="Dalin E."/>
            <person name="Goodwin L."/>
            <person name="Nolan M."/>
            <person name="Pitluck S."/>
            <person name="Chertkov O."/>
            <person name="Brettin T.S."/>
            <person name="Han J."/>
            <person name="Larimer F.W."/>
            <person name="Land M.L."/>
            <person name="Hauser L."/>
            <person name="Kyrpides N."/>
            <person name="Wiegel J."/>
        </authorList>
    </citation>
    <scope>NUCLEOTIDE SEQUENCE [LARGE SCALE GENOMIC DNA]</scope>
    <source>
        <strain evidence="6">ATCC BAA-1301 / DSM 18059 / JW/NM-WN-LF</strain>
    </source>
</reference>
<dbReference type="Proteomes" id="UP000001683">
    <property type="component" value="Chromosome"/>
</dbReference>
<dbReference type="GO" id="GO:0009089">
    <property type="term" value="P:lysine biosynthetic process via diaminopimelate"/>
    <property type="evidence" value="ECO:0007669"/>
    <property type="project" value="InterPro"/>
</dbReference>
<dbReference type="NCBIfam" id="NF040740">
    <property type="entry name" value="ornith_Ord"/>
    <property type="match status" value="1"/>
</dbReference>
<dbReference type="HOGENOM" id="CLU_050509_1_1_9"/>
<organism evidence="5 6">
    <name type="scientific">Natranaerobius thermophilus (strain ATCC BAA-1301 / DSM 18059 / JW/NM-WN-LF)</name>
    <dbReference type="NCBI Taxonomy" id="457570"/>
    <lineage>
        <taxon>Bacteria</taxon>
        <taxon>Bacillati</taxon>
        <taxon>Bacillota</taxon>
        <taxon>Clostridia</taxon>
        <taxon>Natranaerobiales</taxon>
        <taxon>Natranaerobiaceae</taxon>
        <taxon>Natranaerobius</taxon>
    </lineage>
</organism>
<evidence type="ECO:0000313" key="6">
    <source>
        <dbReference type="Proteomes" id="UP000001683"/>
    </source>
</evidence>
<dbReference type="CDD" id="cd24146">
    <property type="entry name" value="nat-AmDH_N_like"/>
    <property type="match status" value="1"/>
</dbReference>
<evidence type="ECO:0000256" key="2">
    <source>
        <dbReference type="ARBA" id="ARBA00023002"/>
    </source>
</evidence>
<evidence type="ECO:0000256" key="1">
    <source>
        <dbReference type="ARBA" id="ARBA00022857"/>
    </source>
</evidence>
<dbReference type="InterPro" id="IPR045760">
    <property type="entry name" value="DAP_DH_C"/>
</dbReference>
<dbReference type="STRING" id="457570.Nther_1166"/>
<dbReference type="EMBL" id="CP001034">
    <property type="protein sequence ID" value="ACB84749.1"/>
    <property type="molecule type" value="Genomic_DNA"/>
</dbReference>
<evidence type="ECO:0000259" key="3">
    <source>
        <dbReference type="Pfam" id="PF01113"/>
    </source>
</evidence>